<dbReference type="InParanoid" id="A0A804UGW6"/>
<evidence type="ECO:0000313" key="2">
    <source>
        <dbReference type="EnsemblPlants" id="Zm00001eb355090_P001"/>
    </source>
</evidence>
<keyword evidence="3" id="KW-1185">Reference proteome</keyword>
<proteinExistence type="predicted"/>
<dbReference type="AlphaFoldDB" id="A0A804UGW6"/>
<name>A0A804UGW6_MAIZE</name>
<feature type="region of interest" description="Disordered" evidence="1">
    <location>
        <begin position="225"/>
        <end position="259"/>
    </location>
</feature>
<reference evidence="2" key="2">
    <citation type="submission" date="2019-07" db="EMBL/GenBank/DDBJ databases">
        <authorList>
            <person name="Seetharam A."/>
            <person name="Woodhouse M."/>
            <person name="Cannon E."/>
        </authorList>
    </citation>
    <scope>NUCLEOTIDE SEQUENCE [LARGE SCALE GENOMIC DNA]</scope>
    <source>
        <strain evidence="2">cv. B73</strain>
    </source>
</reference>
<organism evidence="2 3">
    <name type="scientific">Zea mays</name>
    <name type="common">Maize</name>
    <dbReference type="NCBI Taxonomy" id="4577"/>
    <lineage>
        <taxon>Eukaryota</taxon>
        <taxon>Viridiplantae</taxon>
        <taxon>Streptophyta</taxon>
        <taxon>Embryophyta</taxon>
        <taxon>Tracheophyta</taxon>
        <taxon>Spermatophyta</taxon>
        <taxon>Magnoliopsida</taxon>
        <taxon>Liliopsida</taxon>
        <taxon>Poales</taxon>
        <taxon>Poaceae</taxon>
        <taxon>PACMAD clade</taxon>
        <taxon>Panicoideae</taxon>
        <taxon>Andropogonodae</taxon>
        <taxon>Andropogoneae</taxon>
        <taxon>Tripsacinae</taxon>
        <taxon>Zea</taxon>
    </lineage>
</organism>
<sequence length="298" mass="33032">MQPASSRFSFRSRRYLSSSRLQQTSLRKSRIFSEARSRTSLKMEKCWAKCCDSRIDKPPVDEGFETSIGLTNRGVPIIPVDQTFDNPPCYQRRPPDAASWREDGQDLHVIPHPPLADLPRPVLEHPQLAGGVVLREHLPHKPWRPQEVAQEAAPAEVHVGVAAVHVLVDAVVAVVGEDTDLVHPRAHLHAVLAAGVRRAGQVHQEAVHALHLLLDELHVATDAAQQPRLVPDHAQQRAHGARRELSHRRPALSPPPGSPAAAGLACGFLLFSVRLHYKWNFLHACQHVLLGNLAFWQG</sequence>
<evidence type="ECO:0000256" key="1">
    <source>
        <dbReference type="SAM" id="MobiDB-lite"/>
    </source>
</evidence>
<dbReference type="EnsemblPlants" id="Zm00001eb355090_T001">
    <property type="protein sequence ID" value="Zm00001eb355090_P001"/>
    <property type="gene ID" value="Zm00001eb355090"/>
</dbReference>
<reference evidence="3" key="1">
    <citation type="journal article" date="2009" name="Science">
        <title>The B73 maize genome: complexity, diversity, and dynamics.</title>
        <authorList>
            <person name="Schnable P.S."/>
            <person name="Ware D."/>
            <person name="Fulton R.S."/>
            <person name="Stein J.C."/>
            <person name="Wei F."/>
            <person name="Pasternak S."/>
            <person name="Liang C."/>
            <person name="Zhang J."/>
            <person name="Fulton L."/>
            <person name="Graves T.A."/>
            <person name="Minx P."/>
            <person name="Reily A.D."/>
            <person name="Courtney L."/>
            <person name="Kruchowski S.S."/>
            <person name="Tomlinson C."/>
            <person name="Strong C."/>
            <person name="Delehaunty K."/>
            <person name="Fronick C."/>
            <person name="Courtney B."/>
            <person name="Rock S.M."/>
            <person name="Belter E."/>
            <person name="Du F."/>
            <person name="Kim K."/>
            <person name="Abbott R.M."/>
            <person name="Cotton M."/>
            <person name="Levy A."/>
            <person name="Marchetto P."/>
            <person name="Ochoa K."/>
            <person name="Jackson S.M."/>
            <person name="Gillam B."/>
            <person name="Chen W."/>
            <person name="Yan L."/>
            <person name="Higginbotham J."/>
            <person name="Cardenas M."/>
            <person name="Waligorski J."/>
            <person name="Applebaum E."/>
            <person name="Phelps L."/>
            <person name="Falcone J."/>
            <person name="Kanchi K."/>
            <person name="Thane T."/>
            <person name="Scimone A."/>
            <person name="Thane N."/>
            <person name="Henke J."/>
            <person name="Wang T."/>
            <person name="Ruppert J."/>
            <person name="Shah N."/>
            <person name="Rotter K."/>
            <person name="Hodges J."/>
            <person name="Ingenthron E."/>
            <person name="Cordes M."/>
            <person name="Kohlberg S."/>
            <person name="Sgro J."/>
            <person name="Delgado B."/>
            <person name="Mead K."/>
            <person name="Chinwalla A."/>
            <person name="Leonard S."/>
            <person name="Crouse K."/>
            <person name="Collura K."/>
            <person name="Kudrna D."/>
            <person name="Currie J."/>
            <person name="He R."/>
            <person name="Angelova A."/>
            <person name="Rajasekar S."/>
            <person name="Mueller T."/>
            <person name="Lomeli R."/>
            <person name="Scara G."/>
            <person name="Ko A."/>
            <person name="Delaney K."/>
            <person name="Wissotski M."/>
            <person name="Lopez G."/>
            <person name="Campos D."/>
            <person name="Braidotti M."/>
            <person name="Ashley E."/>
            <person name="Golser W."/>
            <person name="Kim H."/>
            <person name="Lee S."/>
            <person name="Lin J."/>
            <person name="Dujmic Z."/>
            <person name="Kim W."/>
            <person name="Talag J."/>
            <person name="Zuccolo A."/>
            <person name="Fan C."/>
            <person name="Sebastian A."/>
            <person name="Kramer M."/>
            <person name="Spiegel L."/>
            <person name="Nascimento L."/>
            <person name="Zutavern T."/>
            <person name="Miller B."/>
            <person name="Ambroise C."/>
            <person name="Muller S."/>
            <person name="Spooner W."/>
            <person name="Narechania A."/>
            <person name="Ren L."/>
            <person name="Wei S."/>
            <person name="Kumari S."/>
            <person name="Faga B."/>
            <person name="Levy M.J."/>
            <person name="McMahan L."/>
            <person name="Van Buren P."/>
            <person name="Vaughn M.W."/>
            <person name="Ying K."/>
            <person name="Yeh C.-T."/>
            <person name="Emrich S.J."/>
            <person name="Jia Y."/>
            <person name="Kalyanaraman A."/>
            <person name="Hsia A.-P."/>
            <person name="Barbazuk W.B."/>
            <person name="Baucom R.S."/>
            <person name="Brutnell T.P."/>
            <person name="Carpita N.C."/>
            <person name="Chaparro C."/>
            <person name="Chia J.-M."/>
            <person name="Deragon J.-M."/>
            <person name="Estill J.C."/>
            <person name="Fu Y."/>
            <person name="Jeddeloh J.A."/>
            <person name="Han Y."/>
            <person name="Lee H."/>
            <person name="Li P."/>
            <person name="Lisch D.R."/>
            <person name="Liu S."/>
            <person name="Liu Z."/>
            <person name="Nagel D.H."/>
            <person name="McCann M.C."/>
            <person name="SanMiguel P."/>
            <person name="Myers A.M."/>
            <person name="Nettleton D."/>
            <person name="Nguyen J."/>
            <person name="Penning B.W."/>
            <person name="Ponnala L."/>
            <person name="Schneider K.L."/>
            <person name="Schwartz D.C."/>
            <person name="Sharma A."/>
            <person name="Soderlund C."/>
            <person name="Springer N.M."/>
            <person name="Sun Q."/>
            <person name="Wang H."/>
            <person name="Waterman M."/>
            <person name="Westerman R."/>
            <person name="Wolfgruber T.K."/>
            <person name="Yang L."/>
            <person name="Yu Y."/>
            <person name="Zhang L."/>
            <person name="Zhou S."/>
            <person name="Zhu Q."/>
            <person name="Bennetzen J.L."/>
            <person name="Dawe R.K."/>
            <person name="Jiang J."/>
            <person name="Jiang N."/>
            <person name="Presting G.G."/>
            <person name="Wessler S.R."/>
            <person name="Aluru S."/>
            <person name="Martienssen R.A."/>
            <person name="Clifton S.W."/>
            <person name="McCombie W.R."/>
            <person name="Wing R.A."/>
            <person name="Wilson R.K."/>
        </authorList>
    </citation>
    <scope>NUCLEOTIDE SEQUENCE [LARGE SCALE GENOMIC DNA]</scope>
    <source>
        <strain evidence="3">cv. B73</strain>
    </source>
</reference>
<reference evidence="2" key="3">
    <citation type="submission" date="2021-05" db="UniProtKB">
        <authorList>
            <consortium name="EnsemblPlants"/>
        </authorList>
    </citation>
    <scope>IDENTIFICATION</scope>
    <source>
        <strain evidence="2">cv. B73</strain>
    </source>
</reference>
<protein>
    <submittedName>
        <fullName evidence="2">Uncharacterized protein</fullName>
    </submittedName>
</protein>
<evidence type="ECO:0000313" key="3">
    <source>
        <dbReference type="Proteomes" id="UP000007305"/>
    </source>
</evidence>
<accession>A0A804UGW6</accession>
<dbReference type="Proteomes" id="UP000007305">
    <property type="component" value="Chromosome 8"/>
</dbReference>
<dbReference type="Gramene" id="Zm00001eb355090_T001">
    <property type="protein sequence ID" value="Zm00001eb355090_P001"/>
    <property type="gene ID" value="Zm00001eb355090"/>
</dbReference>